<evidence type="ECO:0000259" key="3">
    <source>
        <dbReference type="Pfam" id="PF01408"/>
    </source>
</evidence>
<keyword evidence="2" id="KW-0732">Signal</keyword>
<proteinExistence type="predicted"/>
<organism evidence="5 6">
    <name type="scientific">Hymenobacter nivis</name>
    <dbReference type="NCBI Taxonomy" id="1850093"/>
    <lineage>
        <taxon>Bacteria</taxon>
        <taxon>Pseudomonadati</taxon>
        <taxon>Bacteroidota</taxon>
        <taxon>Cytophagia</taxon>
        <taxon>Cytophagales</taxon>
        <taxon>Hymenobacteraceae</taxon>
        <taxon>Hymenobacter</taxon>
    </lineage>
</organism>
<dbReference type="InterPro" id="IPR000683">
    <property type="entry name" value="Gfo/Idh/MocA-like_OxRdtase_N"/>
</dbReference>
<dbReference type="GO" id="GO:0000166">
    <property type="term" value="F:nucleotide binding"/>
    <property type="evidence" value="ECO:0007669"/>
    <property type="project" value="InterPro"/>
</dbReference>
<dbReference type="SUPFAM" id="SSF51735">
    <property type="entry name" value="NAD(P)-binding Rossmann-fold domains"/>
    <property type="match status" value="1"/>
</dbReference>
<dbReference type="SUPFAM" id="SSF55347">
    <property type="entry name" value="Glyceraldehyde-3-phosphate dehydrogenase-like, C-terminal domain"/>
    <property type="match status" value="1"/>
</dbReference>
<reference evidence="5 6" key="1">
    <citation type="journal article" date="2019" name="Environ. Microbiol.">
        <title>Species interactions and distinct microbial communities in high Arctic permafrost affected cryosols are associated with the CH4 and CO2 gas fluxes.</title>
        <authorList>
            <person name="Altshuler I."/>
            <person name="Hamel J."/>
            <person name="Turney S."/>
            <person name="Magnuson E."/>
            <person name="Levesque R."/>
            <person name="Greer C."/>
            <person name="Whyte L.G."/>
        </authorList>
    </citation>
    <scope>NUCLEOTIDE SEQUENCE [LARGE SCALE GENOMIC DNA]</scope>
    <source>
        <strain evidence="5 6">S9.2P</strain>
    </source>
</reference>
<dbReference type="InterPro" id="IPR050463">
    <property type="entry name" value="Gfo/Idh/MocA_oxidrdct_glycsds"/>
</dbReference>
<comment type="caution">
    <text evidence="5">The sequence shown here is derived from an EMBL/GenBank/DDBJ whole genome shotgun (WGS) entry which is preliminary data.</text>
</comment>
<dbReference type="PANTHER" id="PTHR43818:SF11">
    <property type="entry name" value="BCDNA.GH03377"/>
    <property type="match status" value="1"/>
</dbReference>
<feature type="chain" id="PRO_5021465792" evidence="2">
    <location>
        <begin position="24"/>
        <end position="369"/>
    </location>
</feature>
<name>A0A502GNV9_9BACT</name>
<evidence type="ECO:0000256" key="1">
    <source>
        <dbReference type="ARBA" id="ARBA00023002"/>
    </source>
</evidence>
<feature type="domain" description="GFO/IDH/MocA-like oxidoreductase" evidence="4">
    <location>
        <begin position="164"/>
        <end position="289"/>
    </location>
</feature>
<dbReference type="RefSeq" id="WP_140468362.1">
    <property type="nucleotide sequence ID" value="NZ_RCYZ01000007.1"/>
</dbReference>
<dbReference type="GO" id="GO:0016491">
    <property type="term" value="F:oxidoreductase activity"/>
    <property type="evidence" value="ECO:0007669"/>
    <property type="project" value="UniProtKB-KW"/>
</dbReference>
<evidence type="ECO:0000256" key="2">
    <source>
        <dbReference type="SAM" id="SignalP"/>
    </source>
</evidence>
<keyword evidence="1" id="KW-0560">Oxidoreductase</keyword>
<dbReference type="Gene3D" id="3.30.360.10">
    <property type="entry name" value="Dihydrodipicolinate Reductase, domain 2"/>
    <property type="match status" value="1"/>
</dbReference>
<accession>A0A502GNV9</accession>
<dbReference type="InterPro" id="IPR055170">
    <property type="entry name" value="GFO_IDH_MocA-like_dom"/>
</dbReference>
<evidence type="ECO:0000313" key="5">
    <source>
        <dbReference type="EMBL" id="TPG63561.1"/>
    </source>
</evidence>
<feature type="signal peptide" evidence="2">
    <location>
        <begin position="1"/>
        <end position="23"/>
    </location>
</feature>
<keyword evidence="6" id="KW-1185">Reference proteome</keyword>
<dbReference type="EMBL" id="RCYZ01000007">
    <property type="protein sequence ID" value="TPG63561.1"/>
    <property type="molecule type" value="Genomic_DNA"/>
</dbReference>
<dbReference type="AlphaFoldDB" id="A0A502GNV9"/>
<evidence type="ECO:0000313" key="6">
    <source>
        <dbReference type="Proteomes" id="UP000317646"/>
    </source>
</evidence>
<dbReference type="Proteomes" id="UP000317646">
    <property type="component" value="Unassembled WGS sequence"/>
</dbReference>
<protein>
    <submittedName>
        <fullName evidence="5">Gfo/Idh/MocA family oxidoreductase</fullName>
    </submittedName>
</protein>
<dbReference type="PANTHER" id="PTHR43818">
    <property type="entry name" value="BCDNA.GH03377"/>
    <property type="match status" value="1"/>
</dbReference>
<dbReference type="OrthoDB" id="9815825at2"/>
<feature type="domain" description="Gfo/Idh/MocA-like oxidoreductase N-terminal" evidence="3">
    <location>
        <begin position="32"/>
        <end position="148"/>
    </location>
</feature>
<gene>
    <name evidence="5" type="ORF">EAH73_15990</name>
</gene>
<dbReference type="InterPro" id="IPR036291">
    <property type="entry name" value="NAD(P)-bd_dom_sf"/>
</dbReference>
<evidence type="ECO:0000259" key="4">
    <source>
        <dbReference type="Pfam" id="PF22725"/>
    </source>
</evidence>
<dbReference type="Gene3D" id="3.40.50.720">
    <property type="entry name" value="NAD(P)-binding Rossmann-like Domain"/>
    <property type="match status" value="1"/>
</dbReference>
<dbReference type="Pfam" id="PF22725">
    <property type="entry name" value="GFO_IDH_MocA_C3"/>
    <property type="match status" value="1"/>
</dbReference>
<sequence>MLRTLAALFSLLFLLATGPPAGAQTKPAGPVRVGVAGLTHAHVHGILGRAKRGDLEIVGIAEPNRALAERLAKQYGFSMALVYSSLDEMLKKAKPEAVTAFGSIYEHLAVVQACAPRGVHVMVEKPLAVSVDHARQMAALAAKHRIHLLTNYETTWYGSNRQAFQLVDQDKAIGTIRKVVVHDGHQGPQEINVNPEFLAWLTDPVQNGGGALVDFGCYGADLLTWLMHGARPTSVTAVTRQLKPAVYPKVDDDATVLVNYPGAEGVIQASWNWPYARKDMEIYGQTGAVFTVDGSHLRVRLSEKQPAQDQTAPAPPAPYDEPFAYLAAVVRGTAPEDVLSSLPTNMIVVEILEAAKQSAKEGKTVYLSK</sequence>
<dbReference type="Pfam" id="PF01408">
    <property type="entry name" value="GFO_IDH_MocA"/>
    <property type="match status" value="1"/>
</dbReference>